<keyword evidence="8 10" id="KW-0472">Membrane</keyword>
<dbReference type="InterPro" id="IPR019823">
    <property type="entry name" value="Mechanosensitive_channel_CS"/>
</dbReference>
<dbReference type="Gene3D" id="1.10.1200.120">
    <property type="entry name" value="Large-conductance mechanosensitive channel, MscL, domain 1"/>
    <property type="match status" value="1"/>
</dbReference>
<dbReference type="PRINTS" id="PR01264">
    <property type="entry name" value="MECHCHANNEL"/>
</dbReference>
<organism evidence="11 12">
    <name type="scientific">Candidatus Caccosoma faecigallinarum</name>
    <dbReference type="NCBI Taxonomy" id="2840720"/>
    <lineage>
        <taxon>Bacteria</taxon>
        <taxon>Bacillati</taxon>
        <taxon>Bacillota</taxon>
        <taxon>Bacillota incertae sedis</taxon>
        <taxon>Candidatus Caccosoma</taxon>
    </lineage>
</organism>
<evidence type="ECO:0000256" key="10">
    <source>
        <dbReference type="HAMAP-Rule" id="MF_00115"/>
    </source>
</evidence>
<evidence type="ECO:0000313" key="12">
    <source>
        <dbReference type="Proteomes" id="UP000886893"/>
    </source>
</evidence>
<evidence type="ECO:0000313" key="11">
    <source>
        <dbReference type="EMBL" id="HIT16910.1"/>
    </source>
</evidence>
<accession>A0A9D1G7P4</accession>
<comment type="function">
    <text evidence="10">Channel that opens in response to stretch forces in the membrane lipid bilayer. May participate in the regulation of osmotic pressure changes within the cell.</text>
</comment>
<sequence>MKKDKKKQKGVIQEFKQFITRGNVVDMAVGVIIGSAFTSIVTALTNSILMPLIGVILGGQADFKALRIQAGEPVYEADGITIAKDEFGQDLYSSSIYYGKFLQAVIDFLLIAIILFIIVKVINSVRKRAEVRRKKEEEKEPVPPAAPVVTELDLLTEIRDLLKNEKDSSQ</sequence>
<comment type="subcellular location">
    <subcellularLocation>
        <location evidence="1 10">Cell membrane</location>
        <topology evidence="1 10">Multi-pass membrane protein</topology>
    </subcellularLocation>
</comment>
<evidence type="ECO:0000256" key="3">
    <source>
        <dbReference type="ARBA" id="ARBA00022448"/>
    </source>
</evidence>
<feature type="transmembrane region" description="Helical" evidence="10">
    <location>
        <begin position="101"/>
        <end position="125"/>
    </location>
</feature>
<dbReference type="Proteomes" id="UP000886893">
    <property type="component" value="Unassembled WGS sequence"/>
</dbReference>
<dbReference type="SUPFAM" id="SSF81330">
    <property type="entry name" value="Gated mechanosensitive channel"/>
    <property type="match status" value="1"/>
</dbReference>
<dbReference type="PROSITE" id="PS01327">
    <property type="entry name" value="MSCL"/>
    <property type="match status" value="1"/>
</dbReference>
<dbReference type="HAMAP" id="MF_00115">
    <property type="entry name" value="MscL"/>
    <property type="match status" value="1"/>
</dbReference>
<dbReference type="InterPro" id="IPR037673">
    <property type="entry name" value="MSC/AndL"/>
</dbReference>
<keyword evidence="5 10" id="KW-0812">Transmembrane</keyword>
<evidence type="ECO:0000256" key="4">
    <source>
        <dbReference type="ARBA" id="ARBA00022475"/>
    </source>
</evidence>
<evidence type="ECO:0000256" key="7">
    <source>
        <dbReference type="ARBA" id="ARBA00023065"/>
    </source>
</evidence>
<evidence type="ECO:0000256" key="6">
    <source>
        <dbReference type="ARBA" id="ARBA00022989"/>
    </source>
</evidence>
<dbReference type="PANTHER" id="PTHR30266">
    <property type="entry name" value="MECHANOSENSITIVE CHANNEL MSCL"/>
    <property type="match status" value="1"/>
</dbReference>
<comment type="caution">
    <text evidence="11">The sequence shown here is derived from an EMBL/GenBank/DDBJ whole genome shotgun (WGS) entry which is preliminary data.</text>
</comment>
<dbReference type="GO" id="GO:0008381">
    <property type="term" value="F:mechanosensitive monoatomic ion channel activity"/>
    <property type="evidence" value="ECO:0007669"/>
    <property type="project" value="UniProtKB-UniRule"/>
</dbReference>
<keyword evidence="3 10" id="KW-0813">Transport</keyword>
<evidence type="ECO:0000256" key="5">
    <source>
        <dbReference type="ARBA" id="ARBA00022692"/>
    </source>
</evidence>
<keyword evidence="4 10" id="KW-1003">Cell membrane</keyword>
<evidence type="ECO:0000256" key="1">
    <source>
        <dbReference type="ARBA" id="ARBA00004651"/>
    </source>
</evidence>
<dbReference type="NCBIfam" id="TIGR00220">
    <property type="entry name" value="mscL"/>
    <property type="match status" value="1"/>
</dbReference>
<keyword evidence="9 10" id="KW-0407">Ion channel</keyword>
<gene>
    <name evidence="10 11" type="primary">mscL</name>
    <name evidence="11" type="ORF">IAD04_00835</name>
</gene>
<proteinExistence type="inferred from homology"/>
<dbReference type="Pfam" id="PF01741">
    <property type="entry name" value="MscL"/>
    <property type="match status" value="1"/>
</dbReference>
<protein>
    <recommendedName>
        <fullName evidence="10">Large-conductance mechanosensitive channel</fullName>
    </recommendedName>
</protein>
<dbReference type="AlphaFoldDB" id="A0A9D1G7P4"/>
<evidence type="ECO:0000256" key="8">
    <source>
        <dbReference type="ARBA" id="ARBA00023136"/>
    </source>
</evidence>
<evidence type="ECO:0000256" key="9">
    <source>
        <dbReference type="ARBA" id="ARBA00023303"/>
    </source>
</evidence>
<dbReference type="GO" id="GO:0005886">
    <property type="term" value="C:plasma membrane"/>
    <property type="evidence" value="ECO:0007669"/>
    <property type="project" value="UniProtKB-SubCell"/>
</dbReference>
<evidence type="ECO:0000256" key="2">
    <source>
        <dbReference type="ARBA" id="ARBA00007254"/>
    </source>
</evidence>
<comment type="similarity">
    <text evidence="2 10">Belongs to the MscL family.</text>
</comment>
<comment type="subunit">
    <text evidence="10">Homopentamer.</text>
</comment>
<dbReference type="PANTHER" id="PTHR30266:SF2">
    <property type="entry name" value="LARGE-CONDUCTANCE MECHANOSENSITIVE CHANNEL"/>
    <property type="match status" value="1"/>
</dbReference>
<reference evidence="11" key="2">
    <citation type="journal article" date="2021" name="PeerJ">
        <title>Extensive microbial diversity within the chicken gut microbiome revealed by metagenomics and culture.</title>
        <authorList>
            <person name="Gilroy R."/>
            <person name="Ravi A."/>
            <person name="Getino M."/>
            <person name="Pursley I."/>
            <person name="Horton D.L."/>
            <person name="Alikhan N.F."/>
            <person name="Baker D."/>
            <person name="Gharbi K."/>
            <person name="Hall N."/>
            <person name="Watson M."/>
            <person name="Adriaenssens E.M."/>
            <person name="Foster-Nyarko E."/>
            <person name="Jarju S."/>
            <person name="Secka A."/>
            <person name="Antonio M."/>
            <person name="Oren A."/>
            <person name="Chaudhuri R.R."/>
            <person name="La Ragione R."/>
            <person name="Hildebrand F."/>
            <person name="Pallen M.J."/>
        </authorList>
    </citation>
    <scope>NUCLEOTIDE SEQUENCE</scope>
    <source>
        <strain evidence="11">14508</strain>
    </source>
</reference>
<dbReference type="InterPro" id="IPR036019">
    <property type="entry name" value="MscL_channel"/>
</dbReference>
<keyword evidence="6 10" id="KW-1133">Transmembrane helix</keyword>
<name>A0A9D1G7P4_9FIRM</name>
<dbReference type="EMBL" id="DVKI01000026">
    <property type="protein sequence ID" value="HIT16910.1"/>
    <property type="molecule type" value="Genomic_DNA"/>
</dbReference>
<reference evidence="11" key="1">
    <citation type="submission" date="2020-10" db="EMBL/GenBank/DDBJ databases">
        <authorList>
            <person name="Gilroy R."/>
        </authorList>
    </citation>
    <scope>NUCLEOTIDE SEQUENCE</scope>
    <source>
        <strain evidence="11">14508</strain>
    </source>
</reference>
<dbReference type="InterPro" id="IPR001185">
    <property type="entry name" value="MS_channel"/>
</dbReference>
<feature type="transmembrane region" description="Helical" evidence="10">
    <location>
        <begin position="24"/>
        <end position="44"/>
    </location>
</feature>
<keyword evidence="7 10" id="KW-0406">Ion transport</keyword>